<evidence type="ECO:0000259" key="2">
    <source>
        <dbReference type="Pfam" id="PF12697"/>
    </source>
</evidence>
<protein>
    <submittedName>
        <fullName evidence="3">Alpha/beta hydrolase</fullName>
    </submittedName>
</protein>
<evidence type="ECO:0000313" key="3">
    <source>
        <dbReference type="EMBL" id="PKT73242.1"/>
    </source>
</evidence>
<dbReference type="PANTHER" id="PTHR43194:SF5">
    <property type="entry name" value="PIMELOYL-[ACYL-CARRIER PROTEIN] METHYL ESTER ESTERASE"/>
    <property type="match status" value="1"/>
</dbReference>
<accession>A0A2I0STJ7</accession>
<dbReference type="Gene3D" id="3.40.50.1820">
    <property type="entry name" value="alpha/beta hydrolase"/>
    <property type="match status" value="1"/>
</dbReference>
<dbReference type="GO" id="GO:0016787">
    <property type="term" value="F:hydrolase activity"/>
    <property type="evidence" value="ECO:0007669"/>
    <property type="project" value="UniProtKB-KW"/>
</dbReference>
<dbReference type="OrthoDB" id="3249793at2"/>
<dbReference type="RefSeq" id="WP_103549014.1">
    <property type="nucleotide sequence ID" value="NZ_KZ626852.1"/>
</dbReference>
<evidence type="ECO:0000313" key="4">
    <source>
        <dbReference type="Proteomes" id="UP000236178"/>
    </source>
</evidence>
<feature type="region of interest" description="Disordered" evidence="1">
    <location>
        <begin position="266"/>
        <end position="288"/>
    </location>
</feature>
<name>A0A2I0STJ7_9ACTN</name>
<dbReference type="AlphaFoldDB" id="A0A2I0STJ7"/>
<dbReference type="Proteomes" id="UP000236178">
    <property type="component" value="Unassembled WGS sequence"/>
</dbReference>
<sequence length="288" mass="30717">MTDTETRTRTVHLRPDLPLTFTETGPADGRLAIVLHGGGGPATVQGIAAHLADRYGMRGVVPTHPGWNGTERPDWLTGIDDLAIIYLHWLRDEGHRDVLVVGSSLGGWTAAEMAFRDDGAVISSLVLVNAVGVTVPGEPVREIFGVRPDEIAAYSFHDPARFAVDPATLTEERIALQQANMASARLLAGDPYMHDPKLLNRLGRVRIPALVLWGESDRIVTPAYGRVYAEAFARGRFETIAEAGHLPHVERPEATFAALDAHVDAHAGAGSTPGQGSGVPSVGGGVRL</sequence>
<proteinExistence type="predicted"/>
<organism evidence="3 4">
    <name type="scientific">Streptomyces populi</name>
    <dbReference type="NCBI Taxonomy" id="2058924"/>
    <lineage>
        <taxon>Bacteria</taxon>
        <taxon>Bacillati</taxon>
        <taxon>Actinomycetota</taxon>
        <taxon>Actinomycetes</taxon>
        <taxon>Kitasatosporales</taxon>
        <taxon>Streptomycetaceae</taxon>
        <taxon>Streptomyces</taxon>
    </lineage>
</organism>
<dbReference type="SUPFAM" id="SSF53474">
    <property type="entry name" value="alpha/beta-Hydrolases"/>
    <property type="match status" value="1"/>
</dbReference>
<dbReference type="PANTHER" id="PTHR43194">
    <property type="entry name" value="HYDROLASE ALPHA/BETA FOLD FAMILY"/>
    <property type="match status" value="1"/>
</dbReference>
<dbReference type="InterPro" id="IPR050228">
    <property type="entry name" value="Carboxylesterase_BioH"/>
</dbReference>
<dbReference type="InterPro" id="IPR000073">
    <property type="entry name" value="AB_hydrolase_1"/>
</dbReference>
<dbReference type="EMBL" id="PJOS01000013">
    <property type="protein sequence ID" value="PKT73242.1"/>
    <property type="molecule type" value="Genomic_DNA"/>
</dbReference>
<feature type="compositionally biased region" description="Gly residues" evidence="1">
    <location>
        <begin position="271"/>
        <end position="288"/>
    </location>
</feature>
<evidence type="ECO:0000256" key="1">
    <source>
        <dbReference type="SAM" id="MobiDB-lite"/>
    </source>
</evidence>
<dbReference type="PRINTS" id="PR00111">
    <property type="entry name" value="ABHYDROLASE"/>
</dbReference>
<comment type="caution">
    <text evidence="3">The sequence shown here is derived from an EMBL/GenBank/DDBJ whole genome shotgun (WGS) entry which is preliminary data.</text>
</comment>
<dbReference type="Pfam" id="PF12697">
    <property type="entry name" value="Abhydrolase_6"/>
    <property type="match status" value="1"/>
</dbReference>
<gene>
    <name evidence="3" type="ORF">CW362_09925</name>
</gene>
<keyword evidence="3" id="KW-0378">Hydrolase</keyword>
<dbReference type="InterPro" id="IPR029058">
    <property type="entry name" value="AB_hydrolase_fold"/>
</dbReference>
<feature type="domain" description="AB hydrolase-1" evidence="2">
    <location>
        <begin position="33"/>
        <end position="257"/>
    </location>
</feature>
<keyword evidence="4" id="KW-1185">Reference proteome</keyword>
<reference evidence="3 4" key="1">
    <citation type="submission" date="2017-12" db="EMBL/GenBank/DDBJ databases">
        <title>Streptomyces populusis sp. nov., a novel endophytic actinobacterium isolated from stems of Populus adenopoda Maxim.</title>
        <authorList>
            <person name="Wang Z."/>
        </authorList>
    </citation>
    <scope>NUCLEOTIDE SEQUENCE [LARGE SCALE GENOMIC DNA]</scope>
    <source>
        <strain evidence="3 4">A249</strain>
    </source>
</reference>